<dbReference type="RefSeq" id="WP_055941622.1">
    <property type="nucleotide sequence ID" value="NZ_LLKB01000001.1"/>
</dbReference>
<dbReference type="AlphaFoldDB" id="A0AAW3JVU1"/>
<dbReference type="InterPro" id="IPR014044">
    <property type="entry name" value="CAP_dom"/>
</dbReference>
<evidence type="ECO:0000259" key="3">
    <source>
        <dbReference type="Pfam" id="PF17802"/>
    </source>
</evidence>
<name>A0AAW3JVU1_9FIRM</name>
<sequence length="340" mass="39185">MKRLVKTGVFMMLVLMILASQKNVAEAKAKVIHKKMTIDLNMDFSSFRYIPTKLQKYSKVKVCVKNRKVLKAKAKGRKYIVMKGRKGGKTTMTVSLYKIHRKVRVYRYRIKVIGKGQDGYKSQAKEAFDIQNRYRAEKGAKALTWTDELYRFALYRLKHSGYDRHKNLPTDMENFFGDTLVVNNISLGENMACGQTSAKEVMLSWKHSPGHYRNIKNKGYRCGAIARYKDIWCAVFYDGSPENLTRKQENASEMIFTVKRQDKSTGQYIGGATIGYYEENDRWNTSKRITVGESGRQIVLEIGKNYVFYEKTTPDGYNKAEKVTITVTKDTPKDIVLIDN</sequence>
<keyword evidence="1" id="KW-0732">Signal</keyword>
<dbReference type="Pfam" id="PF17802">
    <property type="entry name" value="SpaA"/>
    <property type="match status" value="1"/>
</dbReference>
<dbReference type="PANTHER" id="PTHR31157">
    <property type="entry name" value="SCP DOMAIN-CONTAINING PROTEIN"/>
    <property type="match status" value="1"/>
</dbReference>
<proteinExistence type="predicted"/>
<dbReference type="CDD" id="cd05379">
    <property type="entry name" value="CAP_bacterial"/>
    <property type="match status" value="1"/>
</dbReference>
<dbReference type="SUPFAM" id="SSF55797">
    <property type="entry name" value="PR-1-like"/>
    <property type="match status" value="1"/>
</dbReference>
<dbReference type="InterPro" id="IPR035940">
    <property type="entry name" value="CAP_sf"/>
</dbReference>
<feature type="chain" id="PRO_5043980235" description="Cysteine-rich secretory protein family protein" evidence="1">
    <location>
        <begin position="28"/>
        <end position="340"/>
    </location>
</feature>
<comment type="caution">
    <text evidence="4">The sequence shown here is derived from an EMBL/GenBank/DDBJ whole genome shotgun (WGS) entry which is preliminary data.</text>
</comment>
<protein>
    <recommendedName>
        <fullName evidence="6">Cysteine-rich secretory protein family protein</fullName>
    </recommendedName>
</protein>
<evidence type="ECO:0000256" key="1">
    <source>
        <dbReference type="SAM" id="SignalP"/>
    </source>
</evidence>
<gene>
    <name evidence="4" type="ORF">APZ18_03465</name>
</gene>
<feature type="signal peptide" evidence="1">
    <location>
        <begin position="1"/>
        <end position="27"/>
    </location>
</feature>
<dbReference type="EMBL" id="LLKB01000001">
    <property type="protein sequence ID" value="KQC86259.1"/>
    <property type="molecule type" value="Genomic_DNA"/>
</dbReference>
<evidence type="ECO:0008006" key="6">
    <source>
        <dbReference type="Google" id="ProtNLM"/>
    </source>
</evidence>
<feature type="domain" description="SCP" evidence="2">
    <location>
        <begin position="129"/>
        <end position="229"/>
    </location>
</feature>
<dbReference type="PANTHER" id="PTHR31157:SF1">
    <property type="entry name" value="SCP DOMAIN-CONTAINING PROTEIN"/>
    <property type="match status" value="1"/>
</dbReference>
<dbReference type="Pfam" id="PF00188">
    <property type="entry name" value="CAP"/>
    <property type="match status" value="1"/>
</dbReference>
<dbReference type="Gene3D" id="2.60.40.10">
    <property type="entry name" value="Immunoglobulins"/>
    <property type="match status" value="1"/>
</dbReference>
<evidence type="ECO:0000313" key="4">
    <source>
        <dbReference type="EMBL" id="KQC86259.1"/>
    </source>
</evidence>
<keyword evidence="5" id="KW-1185">Reference proteome</keyword>
<organism evidence="4 5">
    <name type="scientific">Butyribacter intestini</name>
    <dbReference type="NCBI Taxonomy" id="1703332"/>
    <lineage>
        <taxon>Bacteria</taxon>
        <taxon>Bacillati</taxon>
        <taxon>Bacillota</taxon>
        <taxon>Clostridia</taxon>
        <taxon>Lachnospirales</taxon>
        <taxon>Lachnospiraceae</taxon>
        <taxon>Butyribacter</taxon>
    </lineage>
</organism>
<dbReference type="Proteomes" id="UP000050833">
    <property type="component" value="Unassembled WGS sequence"/>
</dbReference>
<feature type="domain" description="SpaA-like prealbumin fold" evidence="3">
    <location>
        <begin position="256"/>
        <end position="335"/>
    </location>
</feature>
<evidence type="ECO:0000313" key="5">
    <source>
        <dbReference type="Proteomes" id="UP000050833"/>
    </source>
</evidence>
<reference evidence="4 5" key="1">
    <citation type="submission" date="2015-10" db="EMBL/GenBank/DDBJ databases">
        <title>Butyribacter intestini gen. nov., sp. nov., a butyric acid-producing bacterium of the family Lachnospiraceae isolated from the human faeces.</title>
        <authorList>
            <person name="Zou Y."/>
            <person name="Xue W."/>
            <person name="Luo G."/>
            <person name="Lv M."/>
        </authorList>
    </citation>
    <scope>NUCLEOTIDE SEQUENCE [LARGE SCALE GENOMIC DNA]</scope>
    <source>
        <strain evidence="4 5">TF01-11</strain>
    </source>
</reference>
<dbReference type="InterPro" id="IPR013783">
    <property type="entry name" value="Ig-like_fold"/>
</dbReference>
<dbReference type="Gene3D" id="3.40.33.10">
    <property type="entry name" value="CAP"/>
    <property type="match status" value="1"/>
</dbReference>
<accession>A0AAW3JVU1</accession>
<evidence type="ECO:0000259" key="2">
    <source>
        <dbReference type="Pfam" id="PF00188"/>
    </source>
</evidence>
<dbReference type="InterPro" id="IPR041033">
    <property type="entry name" value="SpaA_PFL_dom_1"/>
</dbReference>